<evidence type="ECO:0000313" key="2">
    <source>
        <dbReference type="EMBL" id="KAK6786301.1"/>
    </source>
</evidence>
<protein>
    <submittedName>
        <fullName evidence="2">Uncharacterized protein</fullName>
    </submittedName>
</protein>
<dbReference type="EMBL" id="JBANQN010000006">
    <property type="protein sequence ID" value="KAK6786301.1"/>
    <property type="molecule type" value="Genomic_DNA"/>
</dbReference>
<feature type="region of interest" description="Disordered" evidence="1">
    <location>
        <begin position="127"/>
        <end position="146"/>
    </location>
</feature>
<feature type="compositionally biased region" description="Polar residues" evidence="1">
    <location>
        <begin position="1"/>
        <end position="15"/>
    </location>
</feature>
<organism evidence="2 3">
    <name type="scientific">Solanum bulbocastanum</name>
    <name type="common">Wild potato</name>
    <dbReference type="NCBI Taxonomy" id="147425"/>
    <lineage>
        <taxon>Eukaryota</taxon>
        <taxon>Viridiplantae</taxon>
        <taxon>Streptophyta</taxon>
        <taxon>Embryophyta</taxon>
        <taxon>Tracheophyta</taxon>
        <taxon>Spermatophyta</taxon>
        <taxon>Magnoliopsida</taxon>
        <taxon>eudicotyledons</taxon>
        <taxon>Gunneridae</taxon>
        <taxon>Pentapetalae</taxon>
        <taxon>asterids</taxon>
        <taxon>lamiids</taxon>
        <taxon>Solanales</taxon>
        <taxon>Solanaceae</taxon>
        <taxon>Solanoideae</taxon>
        <taxon>Solaneae</taxon>
        <taxon>Solanum</taxon>
    </lineage>
</organism>
<keyword evidence="3" id="KW-1185">Reference proteome</keyword>
<sequence>MQEQVQPNVAATQTPHLDPRSGSHSVAATGEPKVLKNFIYFKPPEFDVTPASIKPQKFIDRCKKILTTFGLKETRGVEFTTFLFLGVFYSALCCESYLEMEKFERESKKACNAGGFCGAPFGGNSGFHHGQSRPNKSDSVVQSSRRDHQAKQGHIAKFSPKGESGTGQATSQVQRNVVGHKCIFSQLGPLHKVFVDKVLRVHMSLKEQVDHRDYLLWPDKISRQLMS</sequence>
<proteinExistence type="predicted"/>
<accession>A0AAN8TIZ5</accession>
<dbReference type="AlphaFoldDB" id="A0AAN8TIZ5"/>
<feature type="region of interest" description="Disordered" evidence="1">
    <location>
        <begin position="151"/>
        <end position="171"/>
    </location>
</feature>
<reference evidence="2 3" key="1">
    <citation type="submission" date="2024-02" db="EMBL/GenBank/DDBJ databases">
        <title>de novo genome assembly of Solanum bulbocastanum strain 11H21.</title>
        <authorList>
            <person name="Hosaka A.J."/>
        </authorList>
    </citation>
    <scope>NUCLEOTIDE SEQUENCE [LARGE SCALE GENOMIC DNA]</scope>
    <source>
        <tissue evidence="2">Young leaves</tissue>
    </source>
</reference>
<gene>
    <name evidence="2" type="ORF">RDI58_014826</name>
</gene>
<dbReference type="Proteomes" id="UP001371456">
    <property type="component" value="Unassembled WGS sequence"/>
</dbReference>
<feature type="region of interest" description="Disordered" evidence="1">
    <location>
        <begin position="1"/>
        <end position="27"/>
    </location>
</feature>
<evidence type="ECO:0000256" key="1">
    <source>
        <dbReference type="SAM" id="MobiDB-lite"/>
    </source>
</evidence>
<evidence type="ECO:0000313" key="3">
    <source>
        <dbReference type="Proteomes" id="UP001371456"/>
    </source>
</evidence>
<comment type="caution">
    <text evidence="2">The sequence shown here is derived from an EMBL/GenBank/DDBJ whole genome shotgun (WGS) entry which is preliminary data.</text>
</comment>
<name>A0AAN8TIZ5_SOLBU</name>
<feature type="compositionally biased region" description="Polar residues" evidence="1">
    <location>
        <begin position="132"/>
        <end position="143"/>
    </location>
</feature>